<dbReference type="GO" id="GO:0006355">
    <property type="term" value="P:regulation of DNA-templated transcription"/>
    <property type="evidence" value="ECO:0007669"/>
    <property type="project" value="InterPro"/>
</dbReference>
<dbReference type="STRING" id="649638.Trad_1302"/>
<evidence type="ECO:0000313" key="3">
    <source>
        <dbReference type="Proteomes" id="UP000000379"/>
    </source>
</evidence>
<keyword evidence="2" id="KW-0238">DNA-binding</keyword>
<dbReference type="EMBL" id="CP002049">
    <property type="protein sequence ID" value="ADI14424.1"/>
    <property type="molecule type" value="Genomic_DNA"/>
</dbReference>
<protein>
    <submittedName>
        <fullName evidence="2">CopG domain protein DNA-binding domain protein</fullName>
    </submittedName>
</protein>
<keyword evidence="3" id="KW-1185">Reference proteome</keyword>
<evidence type="ECO:0000313" key="2">
    <source>
        <dbReference type="EMBL" id="ADI14424.1"/>
    </source>
</evidence>
<dbReference type="OrthoDB" id="7063513at2"/>
<proteinExistence type="predicted"/>
<name>D7CWM5_TRURR</name>
<dbReference type="HOGENOM" id="CLU_199602_0_0_0"/>
<sequence length="74" mass="8040">MASSNARTVRLTVDLSPELNALLEELARASHTSKSEVLRRSIALMDFAQRAKREGKKVGAATPDQELATEVVGF</sequence>
<feature type="domain" description="Ribbon-helix-helix protein CopG" evidence="1">
    <location>
        <begin position="9"/>
        <end position="43"/>
    </location>
</feature>
<dbReference type="eggNOG" id="ENOG5033KVM">
    <property type="taxonomic scope" value="Bacteria"/>
</dbReference>
<dbReference type="CDD" id="cd22235">
    <property type="entry name" value="RHH_CopG_archaea"/>
    <property type="match status" value="1"/>
</dbReference>
<reference evidence="2 3" key="2">
    <citation type="journal article" date="2011" name="Stand. Genomic Sci.">
        <title>Complete genome sequence of Truepera radiovictrix type strain (RQ-24).</title>
        <authorList>
            <person name="Ivanova N."/>
            <person name="Rohde C."/>
            <person name="Munk C."/>
            <person name="Nolan M."/>
            <person name="Lucas S."/>
            <person name="Del Rio T.G."/>
            <person name="Tice H."/>
            <person name="Deshpande S."/>
            <person name="Cheng J.F."/>
            <person name="Tapia R."/>
            <person name="Han C."/>
            <person name="Goodwin L."/>
            <person name="Pitluck S."/>
            <person name="Liolios K."/>
            <person name="Mavromatis K."/>
            <person name="Mikhailova N."/>
            <person name="Pati A."/>
            <person name="Chen A."/>
            <person name="Palaniappan K."/>
            <person name="Land M."/>
            <person name="Hauser L."/>
            <person name="Chang Y.J."/>
            <person name="Jeffries C.D."/>
            <person name="Brambilla E."/>
            <person name="Rohde M."/>
            <person name="Goker M."/>
            <person name="Tindall B.J."/>
            <person name="Woyke T."/>
            <person name="Bristow J."/>
            <person name="Eisen J.A."/>
            <person name="Markowitz V."/>
            <person name="Hugenholtz P."/>
            <person name="Kyrpides N.C."/>
            <person name="Klenk H.P."/>
            <person name="Lapidus A."/>
        </authorList>
    </citation>
    <scope>NUCLEOTIDE SEQUENCE [LARGE SCALE GENOMIC DNA]</scope>
    <source>
        <strain evidence="3">DSM 17093 / CIP 108686 / LMG 22925 / RQ-24</strain>
    </source>
</reference>
<evidence type="ECO:0000259" key="1">
    <source>
        <dbReference type="Pfam" id="PF01402"/>
    </source>
</evidence>
<dbReference type="InterPro" id="IPR002145">
    <property type="entry name" value="CopG"/>
</dbReference>
<dbReference type="RefSeq" id="WP_013177794.1">
    <property type="nucleotide sequence ID" value="NC_014221.1"/>
</dbReference>
<dbReference type="AlphaFoldDB" id="D7CWM5"/>
<reference evidence="3" key="1">
    <citation type="submission" date="2010-05" db="EMBL/GenBank/DDBJ databases">
        <title>The complete genome of Truepera radiovictris DSM 17093.</title>
        <authorList>
            <consortium name="US DOE Joint Genome Institute (JGI-PGF)"/>
            <person name="Lucas S."/>
            <person name="Copeland A."/>
            <person name="Lapidus A."/>
            <person name="Glavina del Rio T."/>
            <person name="Dalin E."/>
            <person name="Tice H."/>
            <person name="Bruce D."/>
            <person name="Goodwin L."/>
            <person name="Pitluck S."/>
            <person name="Kyrpides N."/>
            <person name="Mavromatis K."/>
            <person name="Ovchinnikova G."/>
            <person name="Munk A.C."/>
            <person name="Detter J.C."/>
            <person name="Han C."/>
            <person name="Tapia R."/>
            <person name="Land M."/>
            <person name="Hauser L."/>
            <person name="Markowitz V."/>
            <person name="Cheng J.-F."/>
            <person name="Hugenholtz P."/>
            <person name="Woyke T."/>
            <person name="Wu D."/>
            <person name="Tindall B."/>
            <person name="Pomrenke H.G."/>
            <person name="Brambilla E."/>
            <person name="Klenk H.-P."/>
            <person name="Eisen J.A."/>
        </authorList>
    </citation>
    <scope>NUCLEOTIDE SEQUENCE [LARGE SCALE GENOMIC DNA]</scope>
    <source>
        <strain evidence="3">DSM 17093 / CIP 108686 / LMG 22925 / RQ-24</strain>
    </source>
</reference>
<dbReference type="Proteomes" id="UP000000379">
    <property type="component" value="Chromosome"/>
</dbReference>
<organism evidence="2 3">
    <name type="scientific">Truepera radiovictrix (strain DSM 17093 / CIP 108686 / LMG 22925 / RQ-24)</name>
    <dbReference type="NCBI Taxonomy" id="649638"/>
    <lineage>
        <taxon>Bacteria</taxon>
        <taxon>Thermotogati</taxon>
        <taxon>Deinococcota</taxon>
        <taxon>Deinococci</taxon>
        <taxon>Trueperales</taxon>
        <taxon>Trueperaceae</taxon>
        <taxon>Truepera</taxon>
    </lineage>
</organism>
<gene>
    <name evidence="2" type="ordered locus">Trad_1302</name>
</gene>
<accession>D7CWM5</accession>
<dbReference type="Pfam" id="PF01402">
    <property type="entry name" value="RHH_1"/>
    <property type="match status" value="1"/>
</dbReference>
<dbReference type="GO" id="GO:0003677">
    <property type="term" value="F:DNA binding"/>
    <property type="evidence" value="ECO:0007669"/>
    <property type="project" value="UniProtKB-KW"/>
</dbReference>
<dbReference type="KEGG" id="tra:Trad_1302"/>